<evidence type="ECO:0000256" key="3">
    <source>
        <dbReference type="ARBA" id="ARBA00023242"/>
    </source>
</evidence>
<dbReference type="EMBL" id="KV453912">
    <property type="protein sequence ID" value="ODV78977.1"/>
    <property type="molecule type" value="Genomic_DNA"/>
</dbReference>
<keyword evidence="3" id="KW-0539">Nucleus</keyword>
<dbReference type="GO" id="GO:0000480">
    <property type="term" value="P:endonucleolytic cleavage in 5'-ETS of tricistronic rRNA transcript (SSU-rRNA, 5.8S rRNA, LSU-rRNA)"/>
    <property type="evidence" value="ECO:0007669"/>
    <property type="project" value="EnsemblFungi"/>
</dbReference>
<dbReference type="Proteomes" id="UP000094285">
    <property type="component" value="Unassembled WGS sequence"/>
</dbReference>
<evidence type="ECO:0000259" key="5">
    <source>
        <dbReference type="Pfam" id="PF09368"/>
    </source>
</evidence>
<feature type="region of interest" description="Disordered" evidence="4">
    <location>
        <begin position="267"/>
        <end position="286"/>
    </location>
</feature>
<feature type="region of interest" description="Disordered" evidence="4">
    <location>
        <begin position="295"/>
        <end position="363"/>
    </location>
</feature>
<organism evidence="6 7">
    <name type="scientific">Suhomyces tanzawaensis NRRL Y-17324</name>
    <dbReference type="NCBI Taxonomy" id="984487"/>
    <lineage>
        <taxon>Eukaryota</taxon>
        <taxon>Fungi</taxon>
        <taxon>Dikarya</taxon>
        <taxon>Ascomycota</taxon>
        <taxon>Saccharomycotina</taxon>
        <taxon>Pichiomycetes</taxon>
        <taxon>Debaryomycetaceae</taxon>
        <taxon>Suhomyces</taxon>
    </lineage>
</organism>
<dbReference type="AlphaFoldDB" id="A0A1E4SHL7"/>
<dbReference type="GO" id="GO:0032040">
    <property type="term" value="C:small-subunit processome"/>
    <property type="evidence" value="ECO:0007669"/>
    <property type="project" value="EnsemblFungi"/>
</dbReference>
<evidence type="ECO:0000256" key="2">
    <source>
        <dbReference type="ARBA" id="ARBA00010979"/>
    </source>
</evidence>
<dbReference type="GO" id="GO:0000472">
    <property type="term" value="P:endonucleolytic cleavage to generate mature 5'-end of SSU-rRNA from (SSU-rRNA, 5.8S rRNA, LSU-rRNA)"/>
    <property type="evidence" value="ECO:0007669"/>
    <property type="project" value="EnsemblFungi"/>
</dbReference>
<dbReference type="PANTHER" id="PTHR13237:SF8">
    <property type="entry name" value="SOMETHING ABOUT SILENCING PROTEIN 10"/>
    <property type="match status" value="1"/>
</dbReference>
<name>A0A1E4SHL7_9ASCO</name>
<accession>A0A1E4SHL7</accession>
<comment type="similarity">
    <text evidence="2">Belongs to the SAS10 family.</text>
</comment>
<evidence type="ECO:0000256" key="4">
    <source>
        <dbReference type="SAM" id="MobiDB-lite"/>
    </source>
</evidence>
<evidence type="ECO:0000313" key="7">
    <source>
        <dbReference type="Proteomes" id="UP000094285"/>
    </source>
</evidence>
<feature type="compositionally biased region" description="Acidic residues" evidence="4">
    <location>
        <begin position="42"/>
        <end position="54"/>
    </location>
</feature>
<dbReference type="GO" id="GO:0000447">
    <property type="term" value="P:endonucleolytic cleavage in ITS1 to separate SSU-rRNA from 5.8S rRNA and LSU-rRNA from tricistronic rRNA transcript (SSU-rRNA, 5.8S rRNA, LSU-rRNA)"/>
    <property type="evidence" value="ECO:0007669"/>
    <property type="project" value="EnsemblFungi"/>
</dbReference>
<feature type="region of interest" description="Disordered" evidence="4">
    <location>
        <begin position="408"/>
        <end position="445"/>
    </location>
</feature>
<sequence length="562" mass="63312">MAMARRTRNKHHVGEDVELDEVDAFNANQEKILLDNAGDYAQADDYDESSEEEVMGINVGEDNEDDVEDDDEDEDSLGEDEEEAEDEEVAGWGGKKAYYGGDDASDDEDAKQMSEEALRQQKKHLEELALDDYVDEDVMEDWKKGAVEEQEKQEAKSQFIISKDSTINSLSDGEKMELLTQSFPEFVPLLSELTLLKPRLEELQAKPSNELVEVKKVALAAYLGSIASYFAMFVDNLNGEAFSSMKENPVMESILRSREVWRQANELPDSELAKHTAGPELESGSDVEMGALEVDSDMESDSDSGSGSGSESDSKYVDARESESDIDIDITAKRSIKTAARARTGDFSEATPDDVDMEDKQRRKKTLRFYTSKIDQAQAKNNERYSGDLDLPYRERLFERQQRLVEEARKKGLGQDKLQLGDDLDGQDYGSEDERVAEDVNNGDDLEYYQSLKQSGTDKKMARKQAHEEAVKAAKEGKLEELQEHLGADGKRAINYQILKNKGLTPHRKKEYRNSRVKKRKQYEKAQKKLGSVRQVYKGDSGPYQGEKTGIKKGLSRSVKLV</sequence>
<protein>
    <recommendedName>
        <fullName evidence="5">Sas10 C-terminal domain-containing protein</fullName>
    </recommendedName>
</protein>
<dbReference type="RefSeq" id="XP_020064099.1">
    <property type="nucleotide sequence ID" value="XM_020211651.1"/>
</dbReference>
<proteinExistence type="inferred from homology"/>
<feature type="region of interest" description="Disordered" evidence="4">
    <location>
        <begin position="34"/>
        <end position="118"/>
    </location>
</feature>
<dbReference type="STRING" id="984487.A0A1E4SHL7"/>
<comment type="subcellular location">
    <subcellularLocation>
        <location evidence="1">Nucleus</location>
    </subcellularLocation>
</comment>
<feature type="compositionally biased region" description="Acidic residues" evidence="4">
    <location>
        <begin position="61"/>
        <end position="89"/>
    </location>
</feature>
<evidence type="ECO:0000313" key="6">
    <source>
        <dbReference type="EMBL" id="ODV78977.1"/>
    </source>
</evidence>
<dbReference type="PANTHER" id="PTHR13237">
    <property type="entry name" value="SOMETHING ABOUT SILENCING PROTEIN 10-RELATED"/>
    <property type="match status" value="1"/>
</dbReference>
<keyword evidence="7" id="KW-1185">Reference proteome</keyword>
<feature type="domain" description="Sas10 C-terminal" evidence="5">
    <location>
        <begin position="489"/>
        <end position="561"/>
    </location>
</feature>
<dbReference type="GeneID" id="30985787"/>
<feature type="region of interest" description="Disordered" evidence="4">
    <location>
        <begin position="500"/>
        <end position="562"/>
    </location>
</feature>
<feature type="compositionally biased region" description="Basic and acidic residues" evidence="4">
    <location>
        <begin position="312"/>
        <end position="323"/>
    </location>
</feature>
<feature type="compositionally biased region" description="Basic residues" evidence="4">
    <location>
        <begin position="505"/>
        <end position="522"/>
    </location>
</feature>
<dbReference type="Pfam" id="PF09368">
    <property type="entry name" value="Sas10"/>
    <property type="match status" value="1"/>
</dbReference>
<evidence type="ECO:0000256" key="1">
    <source>
        <dbReference type="ARBA" id="ARBA00004123"/>
    </source>
</evidence>
<reference evidence="7" key="1">
    <citation type="submission" date="2016-05" db="EMBL/GenBank/DDBJ databases">
        <title>Comparative genomics of biotechnologically important yeasts.</title>
        <authorList>
            <consortium name="DOE Joint Genome Institute"/>
            <person name="Riley R."/>
            <person name="Haridas S."/>
            <person name="Wolfe K.H."/>
            <person name="Lopes M.R."/>
            <person name="Hittinger C.T."/>
            <person name="Goker M."/>
            <person name="Salamov A."/>
            <person name="Wisecaver J."/>
            <person name="Long T.M."/>
            <person name="Aerts A.L."/>
            <person name="Barry K."/>
            <person name="Choi C."/>
            <person name="Clum A."/>
            <person name="Coughlan A.Y."/>
            <person name="Deshpande S."/>
            <person name="Douglass A.P."/>
            <person name="Hanson S.J."/>
            <person name="Klenk H.-P."/>
            <person name="Labutti K."/>
            <person name="Lapidus A."/>
            <person name="Lindquist E."/>
            <person name="Lipzen A."/>
            <person name="Meier-Kolthoff J.P."/>
            <person name="Ohm R.A."/>
            <person name="Otillar R.P."/>
            <person name="Pangilinan J."/>
            <person name="Peng Y."/>
            <person name="Rokas A."/>
            <person name="Rosa C.A."/>
            <person name="Scheuner C."/>
            <person name="Sibirny A.A."/>
            <person name="Slot J.C."/>
            <person name="Stielow J.B."/>
            <person name="Sun H."/>
            <person name="Kurtzman C.P."/>
            <person name="Blackwell M."/>
            <person name="Grigoriev I.V."/>
            <person name="Jeffries T.W."/>
        </authorList>
    </citation>
    <scope>NUCLEOTIDE SEQUENCE [LARGE SCALE GENOMIC DNA]</scope>
    <source>
        <strain evidence="7">NRRL Y-17324</strain>
    </source>
</reference>
<gene>
    <name evidence="6" type="ORF">CANTADRAFT_90090</name>
</gene>
<dbReference type="GO" id="GO:0042802">
    <property type="term" value="F:identical protein binding"/>
    <property type="evidence" value="ECO:0007669"/>
    <property type="project" value="EnsemblFungi"/>
</dbReference>
<dbReference type="InterPro" id="IPR018972">
    <property type="entry name" value="Sas10_C_dom"/>
</dbReference>
<dbReference type="OrthoDB" id="1924577at2759"/>